<comment type="function">
    <text evidence="13">Catalyzes the reduction of the glycolytic intermediate dihydroxyacetone phosphate (DHAP) to sn-glycerol 3-phosphate (G3P), the key precursor for phospholipid synthesis.</text>
</comment>
<feature type="binding site" evidence="13">
    <location>
        <position position="142"/>
    </location>
    <ligand>
        <name>NADPH</name>
        <dbReference type="ChEBI" id="CHEBI:57783"/>
    </ligand>
</feature>
<feature type="binding site" evidence="16">
    <location>
        <begin position="8"/>
        <end position="13"/>
    </location>
    <ligand>
        <name>NAD(+)</name>
        <dbReference type="ChEBI" id="CHEBI:57540"/>
    </ligand>
</feature>
<keyword evidence="21" id="KW-1185">Reference proteome</keyword>
<dbReference type="KEGG" id="aft:BBF96_04765"/>
<dbReference type="RefSeq" id="WP_127016096.1">
    <property type="nucleotide sequence ID" value="NZ_CP016379.1"/>
</dbReference>
<dbReference type="FunFam" id="1.10.1040.10:FF:000001">
    <property type="entry name" value="Glycerol-3-phosphate dehydrogenase [NAD(P)+]"/>
    <property type="match status" value="1"/>
</dbReference>
<dbReference type="InterPro" id="IPR013328">
    <property type="entry name" value="6PGD_dom2"/>
</dbReference>
<feature type="binding site" evidence="13">
    <location>
        <position position="11"/>
    </location>
    <ligand>
        <name>NADPH</name>
        <dbReference type="ChEBI" id="CHEBI:57783"/>
    </ligand>
</feature>
<dbReference type="SUPFAM" id="SSF51735">
    <property type="entry name" value="NAD(P)-binding Rossmann-fold domains"/>
    <property type="match status" value="1"/>
</dbReference>
<evidence type="ECO:0000259" key="19">
    <source>
        <dbReference type="Pfam" id="PF07479"/>
    </source>
</evidence>
<dbReference type="GO" id="GO:0005975">
    <property type="term" value="P:carbohydrate metabolic process"/>
    <property type="evidence" value="ECO:0007669"/>
    <property type="project" value="InterPro"/>
</dbReference>
<feature type="binding site" evidence="13">
    <location>
        <position position="107"/>
    </location>
    <ligand>
        <name>NADPH</name>
        <dbReference type="ChEBI" id="CHEBI:57783"/>
    </ligand>
</feature>
<comment type="subcellular location">
    <subcellularLocation>
        <location evidence="13">Cytoplasm</location>
    </subcellularLocation>
</comment>
<gene>
    <name evidence="13" type="primary">gpsA</name>
    <name evidence="20" type="ORF">BBF96_04765</name>
</gene>
<dbReference type="GO" id="GO:0006650">
    <property type="term" value="P:glycerophospholipid metabolic process"/>
    <property type="evidence" value="ECO:0007669"/>
    <property type="project" value="UniProtKB-UniRule"/>
</dbReference>
<keyword evidence="7 13" id="KW-0594">Phospholipid biosynthesis</keyword>
<feature type="domain" description="Glycerol-3-phosphate dehydrogenase NAD-dependent N-terminal" evidence="18">
    <location>
        <begin position="3"/>
        <end position="162"/>
    </location>
</feature>
<evidence type="ECO:0000256" key="9">
    <source>
        <dbReference type="ARBA" id="ARBA00052716"/>
    </source>
</evidence>
<keyword evidence="8 13" id="KW-1208">Phospholipid metabolism</keyword>
<evidence type="ECO:0000256" key="15">
    <source>
        <dbReference type="PIRSR" id="PIRSR000114-2"/>
    </source>
</evidence>
<feature type="binding site" evidence="13">
    <location>
        <position position="281"/>
    </location>
    <ligand>
        <name>NADPH</name>
        <dbReference type="ChEBI" id="CHEBI:57783"/>
    </ligand>
</feature>
<dbReference type="GO" id="GO:0141153">
    <property type="term" value="F:glycerol-3-phosphate dehydrogenase (NADP+) activity"/>
    <property type="evidence" value="ECO:0007669"/>
    <property type="project" value="RHEA"/>
</dbReference>
<dbReference type="GO" id="GO:0046168">
    <property type="term" value="P:glycerol-3-phosphate catabolic process"/>
    <property type="evidence" value="ECO:0007669"/>
    <property type="project" value="InterPro"/>
</dbReference>
<dbReference type="Gene3D" id="3.40.50.720">
    <property type="entry name" value="NAD(P)-binding Rossmann-like Domain"/>
    <property type="match status" value="1"/>
</dbReference>
<dbReference type="UniPathway" id="UPA00940"/>
<dbReference type="InterPro" id="IPR011128">
    <property type="entry name" value="G3P_DH_NAD-dep_N"/>
</dbReference>
<evidence type="ECO:0000256" key="5">
    <source>
        <dbReference type="ARBA" id="ARBA00023027"/>
    </source>
</evidence>
<evidence type="ECO:0000256" key="7">
    <source>
        <dbReference type="ARBA" id="ARBA00023209"/>
    </source>
</evidence>
<feature type="binding site" evidence="16">
    <location>
        <position position="257"/>
    </location>
    <ligand>
        <name>NAD(+)</name>
        <dbReference type="ChEBI" id="CHEBI:57540"/>
    </ligand>
</feature>
<dbReference type="NCBIfam" id="NF000942">
    <property type="entry name" value="PRK00094.1-4"/>
    <property type="match status" value="1"/>
</dbReference>
<accession>A0A3Q9HPH5</accession>
<name>A0A3Q9HPH5_9FIRM</name>
<evidence type="ECO:0000256" key="12">
    <source>
        <dbReference type="ARBA" id="ARBA00080511"/>
    </source>
</evidence>
<keyword evidence="2 13" id="KW-0444">Lipid biosynthesis</keyword>
<evidence type="ECO:0000256" key="8">
    <source>
        <dbReference type="ARBA" id="ARBA00023264"/>
    </source>
</evidence>
<dbReference type="PROSITE" id="PS00957">
    <property type="entry name" value="NAD_G3PDH"/>
    <property type="match status" value="1"/>
</dbReference>
<feature type="binding site" evidence="15">
    <location>
        <position position="107"/>
    </location>
    <ligand>
        <name>substrate</name>
    </ligand>
</feature>
<feature type="binding site" evidence="13">
    <location>
        <position position="12"/>
    </location>
    <ligand>
        <name>NADPH</name>
        <dbReference type="ChEBI" id="CHEBI:57783"/>
    </ligand>
</feature>
<evidence type="ECO:0000256" key="4">
    <source>
        <dbReference type="ARBA" id="ARBA00023002"/>
    </source>
</evidence>
<dbReference type="PANTHER" id="PTHR11728">
    <property type="entry name" value="GLYCEROL-3-PHOSPHATE DEHYDROGENASE"/>
    <property type="match status" value="1"/>
</dbReference>
<dbReference type="EC" id="1.1.1.94" evidence="10 13"/>
<feature type="binding site" evidence="13">
    <location>
        <position position="258"/>
    </location>
    <ligand>
        <name>sn-glycerol 3-phosphate</name>
        <dbReference type="ChEBI" id="CHEBI:57597"/>
    </ligand>
</feature>
<dbReference type="AlphaFoldDB" id="A0A3Q9HPH5"/>
<dbReference type="PIRSF" id="PIRSF000114">
    <property type="entry name" value="Glycerol-3-P_dh"/>
    <property type="match status" value="1"/>
</dbReference>
<feature type="domain" description="Glycerol-3-phosphate dehydrogenase NAD-dependent C-terminal" evidence="19">
    <location>
        <begin position="182"/>
        <end position="319"/>
    </location>
</feature>
<keyword evidence="4 13" id="KW-0560">Oxidoreductase</keyword>
<protein>
    <recommendedName>
        <fullName evidence="11 13">Glycerol-3-phosphate dehydrogenase [NAD(P)+]</fullName>
        <ecNumber evidence="10 13">1.1.1.94</ecNumber>
    </recommendedName>
    <alternativeName>
        <fullName evidence="13">NAD(P)(+)-dependent glycerol-3-phosphate dehydrogenase</fullName>
    </alternativeName>
    <alternativeName>
        <fullName evidence="12 13">NAD(P)H-dependent dihydroxyacetone-phosphate reductase</fullName>
    </alternativeName>
</protein>
<dbReference type="Proteomes" id="UP000267250">
    <property type="component" value="Chromosome"/>
</dbReference>
<dbReference type="HAMAP" id="MF_00394">
    <property type="entry name" value="NAD_Glyc3P_dehydrog"/>
    <property type="match status" value="1"/>
</dbReference>
<dbReference type="GO" id="GO:0051287">
    <property type="term" value="F:NAD binding"/>
    <property type="evidence" value="ECO:0007669"/>
    <property type="project" value="InterPro"/>
</dbReference>
<dbReference type="NCBIfam" id="NF000940">
    <property type="entry name" value="PRK00094.1-2"/>
    <property type="match status" value="1"/>
</dbReference>
<evidence type="ECO:0000256" key="6">
    <source>
        <dbReference type="ARBA" id="ARBA00023098"/>
    </source>
</evidence>
<feature type="binding site" evidence="13">
    <location>
        <position position="257"/>
    </location>
    <ligand>
        <name>sn-glycerol 3-phosphate</name>
        <dbReference type="ChEBI" id="CHEBI:57597"/>
    </ligand>
</feature>
<dbReference type="Pfam" id="PF01210">
    <property type="entry name" value="NAD_Gly3P_dh_N"/>
    <property type="match status" value="1"/>
</dbReference>
<feature type="binding site" evidence="15">
    <location>
        <begin position="257"/>
        <end position="258"/>
    </location>
    <ligand>
        <name>substrate</name>
    </ligand>
</feature>
<organism evidence="20 21">
    <name type="scientific">Anoxybacter fermentans</name>
    <dbReference type="NCBI Taxonomy" id="1323375"/>
    <lineage>
        <taxon>Bacteria</taxon>
        <taxon>Bacillati</taxon>
        <taxon>Bacillota</taxon>
        <taxon>Clostridia</taxon>
        <taxon>Halanaerobiales</taxon>
        <taxon>Anoxybacter</taxon>
    </lineage>
</organism>
<evidence type="ECO:0000313" key="21">
    <source>
        <dbReference type="Proteomes" id="UP000267250"/>
    </source>
</evidence>
<evidence type="ECO:0000256" key="11">
    <source>
        <dbReference type="ARBA" id="ARBA00069372"/>
    </source>
</evidence>
<feature type="binding site" evidence="13">
    <location>
        <position position="138"/>
    </location>
    <ligand>
        <name>sn-glycerol 3-phosphate</name>
        <dbReference type="ChEBI" id="CHEBI:57597"/>
    </ligand>
</feature>
<feature type="binding site" evidence="13">
    <location>
        <position position="256"/>
    </location>
    <ligand>
        <name>sn-glycerol 3-phosphate</name>
        <dbReference type="ChEBI" id="CHEBI:57597"/>
    </ligand>
</feature>
<keyword evidence="6 13" id="KW-0443">Lipid metabolism</keyword>
<dbReference type="GO" id="GO:0008654">
    <property type="term" value="P:phospholipid biosynthetic process"/>
    <property type="evidence" value="ECO:0007669"/>
    <property type="project" value="UniProtKB-KW"/>
</dbReference>
<evidence type="ECO:0000256" key="17">
    <source>
        <dbReference type="RuleBase" id="RU000437"/>
    </source>
</evidence>
<evidence type="ECO:0000256" key="13">
    <source>
        <dbReference type="HAMAP-Rule" id="MF_00394"/>
    </source>
</evidence>
<feature type="binding site" evidence="13">
    <location>
        <position position="140"/>
    </location>
    <ligand>
        <name>sn-glycerol 3-phosphate</name>
        <dbReference type="ChEBI" id="CHEBI:57597"/>
    </ligand>
</feature>
<evidence type="ECO:0000313" key="20">
    <source>
        <dbReference type="EMBL" id="AZR72764.1"/>
    </source>
</evidence>
<dbReference type="InterPro" id="IPR006168">
    <property type="entry name" value="G3P_DH_NAD-dep"/>
</dbReference>
<feature type="active site" description="Proton acceptor" evidence="13 14">
    <location>
        <position position="193"/>
    </location>
</feature>
<evidence type="ECO:0000256" key="3">
    <source>
        <dbReference type="ARBA" id="ARBA00022857"/>
    </source>
</evidence>
<dbReference type="GO" id="GO:0141152">
    <property type="term" value="F:glycerol-3-phosphate dehydrogenase (NAD+) activity"/>
    <property type="evidence" value="ECO:0007669"/>
    <property type="project" value="RHEA"/>
</dbReference>
<feature type="binding site" evidence="13">
    <location>
        <position position="257"/>
    </location>
    <ligand>
        <name>NADPH</name>
        <dbReference type="ChEBI" id="CHEBI:57783"/>
    </ligand>
</feature>
<comment type="pathway">
    <text evidence="13">Membrane lipid metabolism; glycerophospholipid metabolism.</text>
</comment>
<keyword evidence="3 13" id="KW-0521">NADP</keyword>
<dbReference type="PANTHER" id="PTHR11728:SF1">
    <property type="entry name" value="GLYCEROL-3-PHOSPHATE DEHYDROGENASE [NAD(+)] 2, CHLOROPLASTIC"/>
    <property type="match status" value="1"/>
</dbReference>
<feature type="binding site" evidence="13">
    <location>
        <position position="246"/>
    </location>
    <ligand>
        <name>sn-glycerol 3-phosphate</name>
        <dbReference type="ChEBI" id="CHEBI:57597"/>
    </ligand>
</feature>
<sequence length="344" mass="37737">MMKISVIGGGSWGTALANHLAIKGYAPVKVLVINEKYLKEINEKHTNENYLPGVKLNKNVIATMNYEEIIEADLIILSVPSHEMRNVIKTLKKYLGEKKPILVSTTKGIEEGTHMRMSQVIISELGEEWVERLAVLSGPTHAEEVSRQLPSSCVVAAKKKELAELVQDIFMSPTLRVYINPDIIGVELGGALKNIIALAAGIADGLGYGDNTKAALITRGLTEIARLGVAMGAKMMTFAGLSGLGDLVVTCASMHSRNRRFGILIGQGKTLEEATKEVKQVAEGVRTCRAVYEMTRDMDLELPIITQCYKVLFEGKDPEIGVSELMTRGAKHEIEEVARDDFEW</sequence>
<dbReference type="EMBL" id="CP016379">
    <property type="protein sequence ID" value="AZR72764.1"/>
    <property type="molecule type" value="Genomic_DNA"/>
</dbReference>
<feature type="binding site" evidence="13">
    <location>
        <position position="193"/>
    </location>
    <ligand>
        <name>sn-glycerol 3-phosphate</name>
        <dbReference type="ChEBI" id="CHEBI:57597"/>
    </ligand>
</feature>
<evidence type="ECO:0000256" key="2">
    <source>
        <dbReference type="ARBA" id="ARBA00022516"/>
    </source>
</evidence>
<dbReference type="FunFam" id="3.40.50.720:FF:000019">
    <property type="entry name" value="Glycerol-3-phosphate dehydrogenase [NAD(P)+]"/>
    <property type="match status" value="1"/>
</dbReference>
<keyword evidence="13" id="KW-0963">Cytoplasm</keyword>
<dbReference type="Gene3D" id="1.10.1040.10">
    <property type="entry name" value="N-(1-d-carboxylethyl)-l-norvaline Dehydrogenase, domain 2"/>
    <property type="match status" value="1"/>
</dbReference>
<dbReference type="GO" id="GO:0005829">
    <property type="term" value="C:cytosol"/>
    <property type="evidence" value="ECO:0007669"/>
    <property type="project" value="TreeGrafter"/>
</dbReference>
<evidence type="ECO:0000256" key="1">
    <source>
        <dbReference type="ARBA" id="ARBA00011009"/>
    </source>
</evidence>
<evidence type="ECO:0000256" key="10">
    <source>
        <dbReference type="ARBA" id="ARBA00066687"/>
    </source>
</evidence>
<feature type="binding site" evidence="13">
    <location>
        <position position="283"/>
    </location>
    <ligand>
        <name>NADPH</name>
        <dbReference type="ChEBI" id="CHEBI:57783"/>
    </ligand>
</feature>
<keyword evidence="13" id="KW-0547">Nucleotide-binding</keyword>
<dbReference type="NCBIfam" id="NF000941">
    <property type="entry name" value="PRK00094.1-3"/>
    <property type="match status" value="1"/>
</dbReference>
<dbReference type="SUPFAM" id="SSF48179">
    <property type="entry name" value="6-phosphogluconate dehydrogenase C-terminal domain-like"/>
    <property type="match status" value="1"/>
</dbReference>
<proteinExistence type="inferred from homology"/>
<dbReference type="InterPro" id="IPR006109">
    <property type="entry name" value="G3P_DH_NAD-dep_C"/>
</dbReference>
<feature type="binding site" evidence="13">
    <location>
        <position position="107"/>
    </location>
    <ligand>
        <name>sn-glycerol 3-phosphate</name>
        <dbReference type="ChEBI" id="CHEBI:57597"/>
    </ligand>
</feature>
<comment type="catalytic activity">
    <reaction evidence="13">
        <text>sn-glycerol 3-phosphate + NAD(+) = dihydroxyacetone phosphate + NADH + H(+)</text>
        <dbReference type="Rhea" id="RHEA:11092"/>
        <dbReference type="ChEBI" id="CHEBI:15378"/>
        <dbReference type="ChEBI" id="CHEBI:57540"/>
        <dbReference type="ChEBI" id="CHEBI:57597"/>
        <dbReference type="ChEBI" id="CHEBI:57642"/>
        <dbReference type="ChEBI" id="CHEBI:57945"/>
        <dbReference type="EC" id="1.1.1.94"/>
    </reaction>
</comment>
<dbReference type="GO" id="GO:0046167">
    <property type="term" value="P:glycerol-3-phosphate biosynthetic process"/>
    <property type="evidence" value="ECO:0007669"/>
    <property type="project" value="UniProtKB-UniRule"/>
</dbReference>
<feature type="binding site" evidence="13">
    <location>
        <position position="50"/>
    </location>
    <ligand>
        <name>NADPH</name>
        <dbReference type="ChEBI" id="CHEBI:57783"/>
    </ligand>
</feature>
<evidence type="ECO:0000256" key="16">
    <source>
        <dbReference type="PIRSR" id="PIRSR000114-3"/>
    </source>
</evidence>
<comment type="similarity">
    <text evidence="1 13 17">Belongs to the NAD-dependent glycerol-3-phosphate dehydrogenase family.</text>
</comment>
<comment type="catalytic activity">
    <reaction evidence="9">
        <text>sn-glycerol 3-phosphate + NADP(+) = dihydroxyacetone phosphate + NADPH + H(+)</text>
        <dbReference type="Rhea" id="RHEA:11096"/>
        <dbReference type="ChEBI" id="CHEBI:15378"/>
        <dbReference type="ChEBI" id="CHEBI:57597"/>
        <dbReference type="ChEBI" id="CHEBI:57642"/>
        <dbReference type="ChEBI" id="CHEBI:57783"/>
        <dbReference type="ChEBI" id="CHEBI:58349"/>
        <dbReference type="EC" id="1.1.1.94"/>
    </reaction>
    <physiologicalReaction direction="right-to-left" evidence="9">
        <dbReference type="Rhea" id="RHEA:11098"/>
    </physiologicalReaction>
</comment>
<dbReference type="Pfam" id="PF07479">
    <property type="entry name" value="NAD_Gly3P_dh_C"/>
    <property type="match status" value="1"/>
</dbReference>
<reference evidence="20 21" key="1">
    <citation type="submission" date="2016-07" db="EMBL/GenBank/DDBJ databases">
        <title>Genome and transcriptome analysis of iron-reducing fermentative bacteria Anoxybacter fermentans.</title>
        <authorList>
            <person name="Zeng X."/>
            <person name="Shao Z."/>
        </authorList>
    </citation>
    <scope>NUCLEOTIDE SEQUENCE [LARGE SCALE GENOMIC DNA]</scope>
    <source>
        <strain evidence="20 21">DY22613</strain>
    </source>
</reference>
<keyword evidence="5 13" id="KW-0520">NAD</keyword>
<feature type="binding site" evidence="16">
    <location>
        <position position="142"/>
    </location>
    <ligand>
        <name>NAD(+)</name>
        <dbReference type="ChEBI" id="CHEBI:57540"/>
    </ligand>
</feature>
<comment type="caution">
    <text evidence="13">Lacks conserved residue(s) required for the propagation of feature annotation.</text>
</comment>
<dbReference type="OrthoDB" id="9812273at2"/>
<dbReference type="InterPro" id="IPR036291">
    <property type="entry name" value="NAD(P)-bd_dom_sf"/>
</dbReference>
<evidence type="ECO:0000256" key="14">
    <source>
        <dbReference type="PIRSR" id="PIRSR000114-1"/>
    </source>
</evidence>
<dbReference type="PRINTS" id="PR00077">
    <property type="entry name" value="GPDHDRGNASE"/>
</dbReference>
<dbReference type="InterPro" id="IPR008927">
    <property type="entry name" value="6-PGluconate_DH-like_C_sf"/>
</dbReference>
<evidence type="ECO:0000259" key="18">
    <source>
        <dbReference type="Pfam" id="PF01210"/>
    </source>
</evidence>